<dbReference type="RefSeq" id="WP_216624924.1">
    <property type="nucleotide sequence ID" value="NZ_WHOD01000110.1"/>
</dbReference>
<dbReference type="PANTHER" id="PTHR43495:SF5">
    <property type="entry name" value="GAMMA-AMINOBUTYRIC ACID PERMEASE"/>
    <property type="match status" value="1"/>
</dbReference>
<evidence type="ECO:0000313" key="10">
    <source>
        <dbReference type="Proteomes" id="UP000641588"/>
    </source>
</evidence>
<dbReference type="InterPro" id="IPR004841">
    <property type="entry name" value="AA-permease/SLC12A_dom"/>
</dbReference>
<evidence type="ECO:0000313" key="9">
    <source>
        <dbReference type="EMBL" id="NOU97393.1"/>
    </source>
</evidence>
<evidence type="ECO:0000256" key="4">
    <source>
        <dbReference type="ARBA" id="ARBA00022970"/>
    </source>
</evidence>
<dbReference type="Proteomes" id="UP000641588">
    <property type="component" value="Unassembled WGS sequence"/>
</dbReference>
<comment type="subcellular location">
    <subcellularLocation>
        <location evidence="1">Membrane</location>
        <topology evidence="1">Multi-pass membrane protein</topology>
    </subcellularLocation>
</comment>
<dbReference type="Gene3D" id="1.20.1740.10">
    <property type="entry name" value="Amino acid/polyamine transporter I"/>
    <property type="match status" value="1"/>
</dbReference>
<evidence type="ECO:0000256" key="1">
    <source>
        <dbReference type="ARBA" id="ARBA00004141"/>
    </source>
</evidence>
<accession>A0A972GW46</accession>
<dbReference type="GO" id="GO:0016020">
    <property type="term" value="C:membrane"/>
    <property type="evidence" value="ECO:0007669"/>
    <property type="project" value="UniProtKB-SubCell"/>
</dbReference>
<organism evidence="9 10">
    <name type="scientific">Paenibacillus foliorum</name>
    <dbReference type="NCBI Taxonomy" id="2654974"/>
    <lineage>
        <taxon>Bacteria</taxon>
        <taxon>Bacillati</taxon>
        <taxon>Bacillota</taxon>
        <taxon>Bacilli</taxon>
        <taxon>Bacillales</taxon>
        <taxon>Paenibacillaceae</taxon>
        <taxon>Paenibacillus</taxon>
    </lineage>
</organism>
<evidence type="ECO:0000256" key="5">
    <source>
        <dbReference type="ARBA" id="ARBA00022989"/>
    </source>
</evidence>
<evidence type="ECO:0000256" key="3">
    <source>
        <dbReference type="ARBA" id="ARBA00022692"/>
    </source>
</evidence>
<dbReference type="GO" id="GO:0055085">
    <property type="term" value="P:transmembrane transport"/>
    <property type="evidence" value="ECO:0007669"/>
    <property type="project" value="InterPro"/>
</dbReference>
<name>A0A972GW46_9BACL</name>
<comment type="caution">
    <text evidence="9">The sequence shown here is derived from an EMBL/GenBank/DDBJ whole genome shotgun (WGS) entry which is preliminary data.</text>
</comment>
<evidence type="ECO:0000256" key="2">
    <source>
        <dbReference type="ARBA" id="ARBA00022448"/>
    </source>
</evidence>
<feature type="transmembrane region" description="Helical" evidence="7">
    <location>
        <begin position="75"/>
        <end position="97"/>
    </location>
</feature>
<keyword evidence="4" id="KW-0029">Amino-acid transport</keyword>
<evidence type="ECO:0000256" key="6">
    <source>
        <dbReference type="ARBA" id="ARBA00023136"/>
    </source>
</evidence>
<proteinExistence type="predicted"/>
<feature type="transmembrane region" description="Helical" evidence="7">
    <location>
        <begin position="33"/>
        <end position="55"/>
    </location>
</feature>
<keyword evidence="2" id="KW-0813">Transport</keyword>
<dbReference type="PANTHER" id="PTHR43495">
    <property type="entry name" value="GABA PERMEASE"/>
    <property type="match status" value="1"/>
</dbReference>
<keyword evidence="10" id="KW-1185">Reference proteome</keyword>
<sequence length="112" mass="12041">MIKIIIMACLVFPGVLGNDNAHMHLPQTGEIFAHGALGLWTSLIYVFFAFAGIEVMGLMATKLKNPCDAPKSGRVMLSVITLLYIVSLGLALLLAPFDSFSKEESPFVTAPS</sequence>
<dbReference type="AlphaFoldDB" id="A0A972GW46"/>
<dbReference type="GO" id="GO:0006865">
    <property type="term" value="P:amino acid transport"/>
    <property type="evidence" value="ECO:0007669"/>
    <property type="project" value="UniProtKB-KW"/>
</dbReference>
<keyword evidence="3 7" id="KW-0812">Transmembrane</keyword>
<keyword evidence="6 7" id="KW-0472">Membrane</keyword>
<protein>
    <submittedName>
        <fullName evidence="9">Amino acid permease</fullName>
    </submittedName>
</protein>
<evidence type="ECO:0000259" key="8">
    <source>
        <dbReference type="Pfam" id="PF00324"/>
    </source>
</evidence>
<dbReference type="EMBL" id="WHOD01000110">
    <property type="protein sequence ID" value="NOU97393.1"/>
    <property type="molecule type" value="Genomic_DNA"/>
</dbReference>
<feature type="domain" description="Amino acid permease/ SLC12A" evidence="8">
    <location>
        <begin position="4"/>
        <end position="109"/>
    </location>
</feature>
<keyword evidence="5 7" id="KW-1133">Transmembrane helix</keyword>
<reference evidence="9" key="1">
    <citation type="submission" date="2019-10" db="EMBL/GenBank/DDBJ databases">
        <title>Description of Paenibacillus glebae sp. nov.</title>
        <authorList>
            <person name="Carlier A."/>
            <person name="Qi S."/>
        </authorList>
    </citation>
    <scope>NUCLEOTIDE SEQUENCE</scope>
    <source>
        <strain evidence="9">LMG 31456</strain>
    </source>
</reference>
<evidence type="ECO:0000256" key="7">
    <source>
        <dbReference type="SAM" id="Phobius"/>
    </source>
</evidence>
<dbReference type="Pfam" id="PF00324">
    <property type="entry name" value="AA_permease"/>
    <property type="match status" value="1"/>
</dbReference>
<gene>
    <name evidence="9" type="ORF">GC093_29795</name>
</gene>